<feature type="domain" description="Tetrahydrofolate dehydrogenase/cyclohydrolase catalytic" evidence="12">
    <location>
        <begin position="6"/>
        <end position="117"/>
    </location>
</feature>
<dbReference type="PANTHER" id="PTHR48099">
    <property type="entry name" value="C-1-TETRAHYDROFOLATE SYNTHASE, CYTOPLASMIC-RELATED"/>
    <property type="match status" value="1"/>
</dbReference>
<dbReference type="NCBIfam" id="NF010783">
    <property type="entry name" value="PRK14186.1"/>
    <property type="match status" value="1"/>
</dbReference>
<dbReference type="EC" id="1.5.1.5" evidence="11"/>
<keyword evidence="9 11" id="KW-0486">Methionine biosynthesis</keyword>
<comment type="catalytic activity">
    <reaction evidence="11">
        <text>(6R)-5,10-methenyltetrahydrofolate + H2O = (6R)-10-formyltetrahydrofolate + H(+)</text>
        <dbReference type="Rhea" id="RHEA:23700"/>
        <dbReference type="ChEBI" id="CHEBI:15377"/>
        <dbReference type="ChEBI" id="CHEBI:15378"/>
        <dbReference type="ChEBI" id="CHEBI:57455"/>
        <dbReference type="ChEBI" id="CHEBI:195366"/>
        <dbReference type="EC" id="3.5.4.9"/>
    </reaction>
</comment>
<keyword evidence="10 11" id="KW-0511">Multifunctional enzyme</keyword>
<comment type="similarity">
    <text evidence="11">Belongs to the tetrahydrofolate dehydrogenase/cyclohydrolase family.</text>
</comment>
<dbReference type="Pfam" id="PF02882">
    <property type="entry name" value="THF_DHG_CYH_C"/>
    <property type="match status" value="1"/>
</dbReference>
<sequence>MTATVIDGRMVARGVREETARRAAALTTAPVLATVLVGDDPASGVYVANKRRSAAAAGIGDVHRHLPGTASEAEVAAVLDELAADDRVTGILLQLPLPGHLDPARLVERIPPEKDVDGLTTRSQGLLARGEPGLRPCTPAGVIALLDAAGIGLAGRRAVVVGRSTLVGRPMAQLLLGRDATVTIAHSRTRDLPALTRSADVLVAAAGVPGIITGAHVAPGATVVDVGIHRTSDGLVGDVDRAGVAPVAGAITPVPGGVGPMTIAMLLANTVAAAQTREAAR</sequence>
<evidence type="ECO:0000256" key="10">
    <source>
        <dbReference type="ARBA" id="ARBA00023268"/>
    </source>
</evidence>
<comment type="subunit">
    <text evidence="11">Homodimer.</text>
</comment>
<keyword evidence="8 11" id="KW-0368">Histidine biosynthesis</keyword>
<keyword evidence="6 11" id="KW-0521">NADP</keyword>
<evidence type="ECO:0000313" key="14">
    <source>
        <dbReference type="EMBL" id="GAA1383687.1"/>
    </source>
</evidence>
<dbReference type="InterPro" id="IPR046346">
    <property type="entry name" value="Aminoacid_DH-like_N_sf"/>
</dbReference>
<dbReference type="Gene3D" id="3.40.50.10860">
    <property type="entry name" value="Leucine Dehydrogenase, chain A, domain 1"/>
    <property type="match status" value="1"/>
</dbReference>
<dbReference type="Pfam" id="PF00763">
    <property type="entry name" value="THF_DHG_CYH"/>
    <property type="match status" value="1"/>
</dbReference>
<dbReference type="InterPro" id="IPR020630">
    <property type="entry name" value="THF_DH/CycHdrlase_cat_dom"/>
</dbReference>
<evidence type="ECO:0000256" key="8">
    <source>
        <dbReference type="ARBA" id="ARBA00023102"/>
    </source>
</evidence>
<dbReference type="PANTHER" id="PTHR48099:SF5">
    <property type="entry name" value="C-1-TETRAHYDROFOLATE SYNTHASE, CYTOPLASMIC"/>
    <property type="match status" value="1"/>
</dbReference>
<dbReference type="SUPFAM" id="SSF51735">
    <property type="entry name" value="NAD(P)-binding Rossmann-fold domains"/>
    <property type="match status" value="1"/>
</dbReference>
<protein>
    <recommendedName>
        <fullName evidence="11">Bifunctional protein FolD</fullName>
    </recommendedName>
    <domain>
        <recommendedName>
            <fullName evidence="11">Methylenetetrahydrofolate dehydrogenase</fullName>
            <ecNumber evidence="11">1.5.1.5</ecNumber>
        </recommendedName>
    </domain>
    <domain>
        <recommendedName>
            <fullName evidence="11">Methenyltetrahydrofolate cyclohydrolase</fullName>
            <ecNumber evidence="11">3.5.4.9</ecNumber>
        </recommendedName>
    </domain>
</protein>
<name>A0ABP4I7J9_9PSEU</name>
<dbReference type="PRINTS" id="PR00085">
    <property type="entry name" value="THFDHDRGNASE"/>
</dbReference>
<dbReference type="Proteomes" id="UP001501414">
    <property type="component" value="Unassembled WGS sequence"/>
</dbReference>
<keyword evidence="2 11" id="KW-0554">One-carbon metabolism</keyword>
<comment type="catalytic activity">
    <reaction evidence="11">
        <text>(6R)-5,10-methylene-5,6,7,8-tetrahydrofolate + NADP(+) = (6R)-5,10-methenyltetrahydrofolate + NADPH</text>
        <dbReference type="Rhea" id="RHEA:22812"/>
        <dbReference type="ChEBI" id="CHEBI:15636"/>
        <dbReference type="ChEBI" id="CHEBI:57455"/>
        <dbReference type="ChEBI" id="CHEBI:57783"/>
        <dbReference type="ChEBI" id="CHEBI:58349"/>
        <dbReference type="EC" id="1.5.1.5"/>
    </reaction>
</comment>
<keyword evidence="5 11" id="KW-0378">Hydrolase</keyword>
<dbReference type="InterPro" id="IPR020867">
    <property type="entry name" value="THF_DH/CycHdrlase_CS"/>
</dbReference>
<comment type="caution">
    <text evidence="11">Lacks conserved residue(s) required for the propagation of feature annotation.</text>
</comment>
<evidence type="ECO:0000256" key="1">
    <source>
        <dbReference type="ARBA" id="ARBA00004777"/>
    </source>
</evidence>
<evidence type="ECO:0000256" key="6">
    <source>
        <dbReference type="ARBA" id="ARBA00022857"/>
    </source>
</evidence>
<evidence type="ECO:0000259" key="13">
    <source>
        <dbReference type="Pfam" id="PF02882"/>
    </source>
</evidence>
<keyword evidence="4 11" id="KW-0658">Purine biosynthesis</keyword>
<evidence type="ECO:0000256" key="5">
    <source>
        <dbReference type="ARBA" id="ARBA00022801"/>
    </source>
</evidence>
<evidence type="ECO:0000259" key="12">
    <source>
        <dbReference type="Pfam" id="PF00763"/>
    </source>
</evidence>
<evidence type="ECO:0000256" key="7">
    <source>
        <dbReference type="ARBA" id="ARBA00023002"/>
    </source>
</evidence>
<keyword evidence="15" id="KW-1185">Reference proteome</keyword>
<accession>A0ABP4I7J9</accession>
<evidence type="ECO:0000256" key="11">
    <source>
        <dbReference type="HAMAP-Rule" id="MF_01576"/>
    </source>
</evidence>
<evidence type="ECO:0000313" key="15">
    <source>
        <dbReference type="Proteomes" id="UP001501414"/>
    </source>
</evidence>
<organism evidence="14 15">
    <name type="scientific">Pseudonocardia kongjuensis</name>
    <dbReference type="NCBI Taxonomy" id="102227"/>
    <lineage>
        <taxon>Bacteria</taxon>
        <taxon>Bacillati</taxon>
        <taxon>Actinomycetota</taxon>
        <taxon>Actinomycetes</taxon>
        <taxon>Pseudonocardiales</taxon>
        <taxon>Pseudonocardiaceae</taxon>
        <taxon>Pseudonocardia</taxon>
    </lineage>
</organism>
<evidence type="ECO:0000256" key="2">
    <source>
        <dbReference type="ARBA" id="ARBA00022563"/>
    </source>
</evidence>
<evidence type="ECO:0000256" key="3">
    <source>
        <dbReference type="ARBA" id="ARBA00022605"/>
    </source>
</evidence>
<dbReference type="CDD" id="cd01080">
    <property type="entry name" value="NAD_bind_m-THF_DH_Cyclohyd"/>
    <property type="match status" value="1"/>
</dbReference>
<reference evidence="15" key="1">
    <citation type="journal article" date="2019" name="Int. J. Syst. Evol. Microbiol.">
        <title>The Global Catalogue of Microorganisms (GCM) 10K type strain sequencing project: providing services to taxonomists for standard genome sequencing and annotation.</title>
        <authorList>
            <consortium name="The Broad Institute Genomics Platform"/>
            <consortium name="The Broad Institute Genome Sequencing Center for Infectious Disease"/>
            <person name="Wu L."/>
            <person name="Ma J."/>
        </authorList>
    </citation>
    <scope>NUCLEOTIDE SEQUENCE [LARGE SCALE GENOMIC DNA]</scope>
    <source>
        <strain evidence="15">JCM 11896</strain>
    </source>
</reference>
<dbReference type="SUPFAM" id="SSF53223">
    <property type="entry name" value="Aminoacid dehydrogenase-like, N-terminal domain"/>
    <property type="match status" value="1"/>
</dbReference>
<dbReference type="InterPro" id="IPR036291">
    <property type="entry name" value="NAD(P)-bd_dom_sf"/>
</dbReference>
<comment type="function">
    <text evidence="11">Catalyzes the oxidation of 5,10-methylenetetrahydrofolate to 5,10-methenyltetrahydrofolate and then the hydrolysis of 5,10-methenyltetrahydrofolate to 10-formyltetrahydrofolate.</text>
</comment>
<comment type="caution">
    <text evidence="14">The sequence shown here is derived from an EMBL/GenBank/DDBJ whole genome shotgun (WGS) entry which is preliminary data.</text>
</comment>
<gene>
    <name evidence="14" type="primary">folD_1</name>
    <name evidence="11" type="synonym">folD</name>
    <name evidence="14" type="ORF">GCM10009613_13440</name>
</gene>
<dbReference type="EMBL" id="BAAAJK010000005">
    <property type="protein sequence ID" value="GAA1383687.1"/>
    <property type="molecule type" value="Genomic_DNA"/>
</dbReference>
<proteinExistence type="inferred from homology"/>
<dbReference type="Gene3D" id="3.40.50.720">
    <property type="entry name" value="NAD(P)-binding Rossmann-like Domain"/>
    <property type="match status" value="1"/>
</dbReference>
<keyword evidence="7 11" id="KW-0560">Oxidoreductase</keyword>
<dbReference type="RefSeq" id="WP_344019483.1">
    <property type="nucleotide sequence ID" value="NZ_BAAAJK010000005.1"/>
</dbReference>
<feature type="binding site" evidence="11">
    <location>
        <begin position="162"/>
        <end position="164"/>
    </location>
    <ligand>
        <name>NADP(+)</name>
        <dbReference type="ChEBI" id="CHEBI:58349"/>
    </ligand>
</feature>
<dbReference type="HAMAP" id="MF_01576">
    <property type="entry name" value="THF_DHG_CYH"/>
    <property type="match status" value="1"/>
</dbReference>
<feature type="binding site" evidence="11">
    <location>
        <position position="228"/>
    </location>
    <ligand>
        <name>NADP(+)</name>
        <dbReference type="ChEBI" id="CHEBI:58349"/>
    </ligand>
</feature>
<keyword evidence="3 11" id="KW-0028">Amino-acid biosynthesis</keyword>
<dbReference type="PROSITE" id="PS00767">
    <property type="entry name" value="THF_DHG_CYH_2"/>
    <property type="match status" value="1"/>
</dbReference>
<dbReference type="EC" id="3.5.4.9" evidence="11"/>
<evidence type="ECO:0000256" key="9">
    <source>
        <dbReference type="ARBA" id="ARBA00023167"/>
    </source>
</evidence>
<feature type="domain" description="Tetrahydrofolate dehydrogenase/cyclohydrolase NAD(P)-binding" evidence="13">
    <location>
        <begin position="136"/>
        <end position="276"/>
    </location>
</feature>
<evidence type="ECO:0000256" key="4">
    <source>
        <dbReference type="ARBA" id="ARBA00022755"/>
    </source>
</evidence>
<dbReference type="InterPro" id="IPR000672">
    <property type="entry name" value="THF_DH/CycHdrlase"/>
</dbReference>
<dbReference type="InterPro" id="IPR020631">
    <property type="entry name" value="THF_DH/CycHdrlase_NAD-bd_dom"/>
</dbReference>
<comment type="pathway">
    <text evidence="1 11">One-carbon metabolism; tetrahydrofolate interconversion.</text>
</comment>